<keyword evidence="4 9" id="KW-0637">Prenyltransferase</keyword>
<evidence type="ECO:0000256" key="7">
    <source>
        <dbReference type="ARBA" id="ARBA00031267"/>
    </source>
</evidence>
<comment type="similarity">
    <text evidence="1 9">Belongs to the protein prenyltransferase subunit alpha family.</text>
</comment>
<dbReference type="PROSITE" id="PS51147">
    <property type="entry name" value="PFTA"/>
    <property type="match status" value="4"/>
</dbReference>
<comment type="function">
    <text evidence="9">Catalyzes the transfer of a geranyl-geranyl moiety from geranyl-geranyl pyrophosphate to cysteines occuring in specific C-terminal amino acid sequences.</text>
</comment>
<evidence type="ECO:0000256" key="6">
    <source>
        <dbReference type="ARBA" id="ARBA00022737"/>
    </source>
</evidence>
<keyword evidence="11" id="KW-1185">Reference proteome</keyword>
<keyword evidence="6" id="KW-0677">Repeat</keyword>
<dbReference type="EMBL" id="JACGCM010001161">
    <property type="protein sequence ID" value="KAF6160625.1"/>
    <property type="molecule type" value="Genomic_DNA"/>
</dbReference>
<dbReference type="PANTHER" id="PTHR11129">
    <property type="entry name" value="PROTEIN FARNESYLTRANSFERASE ALPHA SUBUNIT/RAB GERANYLGERANYL TRANSFERASE ALPHA SUBUNIT"/>
    <property type="match status" value="1"/>
</dbReference>
<dbReference type="PRINTS" id="PR00019">
    <property type="entry name" value="LEURICHRPT"/>
</dbReference>
<accession>A0A7J7N0B7</accession>
<dbReference type="PROSITE" id="PS51450">
    <property type="entry name" value="LRR"/>
    <property type="match status" value="2"/>
</dbReference>
<dbReference type="GO" id="GO:0004663">
    <property type="term" value="F:Rab geranylgeranyltransferase activity"/>
    <property type="evidence" value="ECO:0007669"/>
    <property type="project" value="UniProtKB-UniRule"/>
</dbReference>
<evidence type="ECO:0000313" key="11">
    <source>
        <dbReference type="Proteomes" id="UP000541444"/>
    </source>
</evidence>
<evidence type="ECO:0000256" key="2">
    <source>
        <dbReference type="ARBA" id="ARBA00012656"/>
    </source>
</evidence>
<dbReference type="GO" id="GO:0097354">
    <property type="term" value="P:prenylation"/>
    <property type="evidence" value="ECO:0007669"/>
    <property type="project" value="UniProtKB-UniRule"/>
</dbReference>
<evidence type="ECO:0000256" key="3">
    <source>
        <dbReference type="ARBA" id="ARBA00014772"/>
    </source>
</evidence>
<dbReference type="OrthoDB" id="1658at2759"/>
<name>A0A7J7N0B7_9MAGN</name>
<dbReference type="FunFam" id="1.25.40.120:FF:000035">
    <property type="entry name" value="Geranylgeranyl transferase type-2 subunit alpha"/>
    <property type="match status" value="1"/>
</dbReference>
<dbReference type="EC" id="2.5.1.60" evidence="2 9"/>
<dbReference type="Gene3D" id="3.80.10.10">
    <property type="entry name" value="Ribonuclease Inhibitor"/>
    <property type="match status" value="1"/>
</dbReference>
<dbReference type="PANTHER" id="PTHR11129:SF2">
    <property type="entry name" value="GERANYLGERANYL TRANSFERASE TYPE-2 SUBUNIT ALPHA"/>
    <property type="match status" value="1"/>
</dbReference>
<dbReference type="AlphaFoldDB" id="A0A7J7N0B7"/>
<dbReference type="Pfam" id="PF01239">
    <property type="entry name" value="PPTA"/>
    <property type="match status" value="5"/>
</dbReference>
<dbReference type="SUPFAM" id="SSF52058">
    <property type="entry name" value="L domain-like"/>
    <property type="match status" value="1"/>
</dbReference>
<evidence type="ECO:0000256" key="1">
    <source>
        <dbReference type="ARBA" id="ARBA00006734"/>
    </source>
</evidence>
<proteinExistence type="inferred from homology"/>
<evidence type="ECO:0000256" key="9">
    <source>
        <dbReference type="RuleBase" id="RU367120"/>
    </source>
</evidence>
<evidence type="ECO:0000256" key="8">
    <source>
        <dbReference type="ARBA" id="ARBA00047658"/>
    </source>
</evidence>
<dbReference type="InterPro" id="IPR002088">
    <property type="entry name" value="Prenyl_trans_a"/>
</dbReference>
<dbReference type="Proteomes" id="UP000541444">
    <property type="component" value="Unassembled WGS sequence"/>
</dbReference>
<evidence type="ECO:0000256" key="5">
    <source>
        <dbReference type="ARBA" id="ARBA00022679"/>
    </source>
</evidence>
<keyword evidence="5 9" id="KW-0808">Transferase</keyword>
<reference evidence="10 11" key="1">
    <citation type="journal article" date="2020" name="IScience">
        <title>Genome Sequencing of the Endangered Kingdonia uniflora (Circaeasteraceae, Ranunculales) Reveals Potential Mechanisms of Evolutionary Specialization.</title>
        <authorList>
            <person name="Sun Y."/>
            <person name="Deng T."/>
            <person name="Zhang A."/>
            <person name="Moore M.J."/>
            <person name="Landis J.B."/>
            <person name="Lin N."/>
            <person name="Zhang H."/>
            <person name="Zhang X."/>
            <person name="Huang J."/>
            <person name="Zhang X."/>
            <person name="Sun H."/>
            <person name="Wang H."/>
        </authorList>
    </citation>
    <scope>NUCLEOTIDE SEQUENCE [LARGE SCALE GENOMIC DNA]</scope>
    <source>
        <strain evidence="10">TB1705</strain>
        <tissue evidence="10">Leaf</tissue>
    </source>
</reference>
<sequence length="712" mass="81699">MHGVPRQLAKPKDEASIAKSSNLRSLQSQLLDNHHNKIYTKEALESSSKLLETNPELYTAWNYRKLAVEHNLGIATDQDSIKSILDEELRVVESALRANFKSYGAWHHRKWILKKKECSSLDREFKLLDKLFKVDSRNFHAWKYRSSESYSYLRYFSRFVAELNNVPEEEELKHTQCMIDMNFSNYSAWHNRSAILSHLVGQKAHGFISKEEVLTDEFELVHNAIFTDTDDQSGWFYHHWLLDQTVAQDAPVLVSSWPIHSSELIVSLSRNFYDPLLSPSTIFCSDAQTFPLILYFSQAVEGVSSCTVSVEFTFCNNDDLIWRPLSSNKSGKSKAWATYLNFPNREHHSLKVYPVEVSVGHSPGIISSSGFNCSFPLDFAFTVGLQSIDQNVAEGAETKMMVWENNHFYTNESLLHDFRPTILSLDRLKITKDYEPTASKWHLETLTSLIDLFRDLSDCKIGKLTLARLLTAHDVMMSYTTNSVYKKVNFDEILGLFSDLMILDPPHSRYYKDQHSLVLMEQVTSNRESLAKHCWYYGDSTSDLQKFVCLRLNELSISRLGFYEHILWVQMLDLSHNELQSVEGLESLQLLSCLNLSHNKLSSFTALEPLKQLKSLKALDLSYNEIGKHSIDTTRYLCSSPLSHSLEDGCNIGDYANEGIEVFDYWETVLFSKGLQLIQLDIVGNKVSDEKFRALLLKLLSSLKWLDGKSVN</sequence>
<comment type="caution">
    <text evidence="10">The sequence shown here is derived from an EMBL/GenBank/DDBJ whole genome shotgun (WGS) entry which is preliminary data.</text>
</comment>
<dbReference type="GO" id="GO:0005968">
    <property type="term" value="C:Rab-protein geranylgeranyltransferase complex"/>
    <property type="evidence" value="ECO:0007669"/>
    <property type="project" value="TreeGrafter"/>
</dbReference>
<evidence type="ECO:0000313" key="10">
    <source>
        <dbReference type="EMBL" id="KAF6160625.1"/>
    </source>
</evidence>
<organism evidence="10 11">
    <name type="scientific">Kingdonia uniflora</name>
    <dbReference type="NCBI Taxonomy" id="39325"/>
    <lineage>
        <taxon>Eukaryota</taxon>
        <taxon>Viridiplantae</taxon>
        <taxon>Streptophyta</taxon>
        <taxon>Embryophyta</taxon>
        <taxon>Tracheophyta</taxon>
        <taxon>Spermatophyta</taxon>
        <taxon>Magnoliopsida</taxon>
        <taxon>Ranunculales</taxon>
        <taxon>Circaeasteraceae</taxon>
        <taxon>Kingdonia</taxon>
    </lineage>
</organism>
<comment type="catalytic activity">
    <reaction evidence="8 9">
        <text>geranylgeranyl diphosphate + L-cysteinyl-[protein] = S-geranylgeranyl-L-cysteinyl-[protein] + diphosphate</text>
        <dbReference type="Rhea" id="RHEA:21240"/>
        <dbReference type="Rhea" id="RHEA-COMP:10131"/>
        <dbReference type="Rhea" id="RHEA-COMP:11537"/>
        <dbReference type="ChEBI" id="CHEBI:29950"/>
        <dbReference type="ChEBI" id="CHEBI:33019"/>
        <dbReference type="ChEBI" id="CHEBI:57533"/>
        <dbReference type="ChEBI" id="CHEBI:86021"/>
        <dbReference type="EC" id="2.5.1.60"/>
    </reaction>
</comment>
<protein>
    <recommendedName>
        <fullName evidence="3 9">Geranylgeranyl transferase type-2 subunit alpha</fullName>
        <ecNumber evidence="2 9">2.5.1.60</ecNumber>
    </recommendedName>
    <alternativeName>
        <fullName evidence="7 9">Geranylgeranyl transferase type II subunit alpha</fullName>
    </alternativeName>
</protein>
<evidence type="ECO:0000256" key="4">
    <source>
        <dbReference type="ARBA" id="ARBA00022602"/>
    </source>
</evidence>
<dbReference type="InterPro" id="IPR001611">
    <property type="entry name" value="Leu-rich_rpt"/>
</dbReference>
<dbReference type="FunFam" id="3.80.10.10:FF:000756">
    <property type="entry name" value="Rab geranylgeranyl transferase like protein"/>
    <property type="match status" value="1"/>
</dbReference>
<gene>
    <name evidence="10" type="ORF">GIB67_019565</name>
</gene>
<dbReference type="Gene3D" id="1.25.40.120">
    <property type="entry name" value="Protein prenylyltransferase"/>
    <property type="match status" value="1"/>
</dbReference>
<dbReference type="SUPFAM" id="SSF48439">
    <property type="entry name" value="Protein prenylyltransferase"/>
    <property type="match status" value="1"/>
</dbReference>
<dbReference type="InterPro" id="IPR032675">
    <property type="entry name" value="LRR_dom_sf"/>
</dbReference>